<protein>
    <submittedName>
        <fullName evidence="2">Uncharacterized protein</fullName>
    </submittedName>
</protein>
<sequence>MFSRRQTKVNERLEGVPLPTLVYYFFYNVTGIFIRLLFLRKIILRTEVPHSPTAEFCSFTLDKIDNPRATVYYT</sequence>
<evidence type="ECO:0000313" key="3">
    <source>
        <dbReference type="Proteomes" id="UP000009882"/>
    </source>
</evidence>
<feature type="transmembrane region" description="Helical" evidence="1">
    <location>
        <begin position="20"/>
        <end position="38"/>
    </location>
</feature>
<organism evidence="2 3">
    <name type="scientific">Penicillium digitatum (strain PHI26 / CECT 20796)</name>
    <name type="common">Green mold</name>
    <dbReference type="NCBI Taxonomy" id="1170229"/>
    <lineage>
        <taxon>Eukaryota</taxon>
        <taxon>Fungi</taxon>
        <taxon>Dikarya</taxon>
        <taxon>Ascomycota</taxon>
        <taxon>Pezizomycotina</taxon>
        <taxon>Eurotiomycetes</taxon>
        <taxon>Eurotiomycetidae</taxon>
        <taxon>Eurotiales</taxon>
        <taxon>Aspergillaceae</taxon>
        <taxon>Penicillium</taxon>
    </lineage>
</organism>
<evidence type="ECO:0000313" key="2">
    <source>
        <dbReference type="EMBL" id="EKV09453.1"/>
    </source>
</evidence>
<reference evidence="3" key="1">
    <citation type="journal article" date="2012" name="BMC Genomics">
        <title>Genome sequence of the necrotrophic fungus Penicillium digitatum, the main postharvest pathogen of citrus.</title>
        <authorList>
            <person name="Marcet-Houben M."/>
            <person name="Ballester A.-R."/>
            <person name="de la Fuente B."/>
            <person name="Harries E."/>
            <person name="Marcos J.F."/>
            <person name="Gonzalez-Candelas L."/>
            <person name="Gabaldon T."/>
        </authorList>
    </citation>
    <scope>NUCLEOTIDE SEQUENCE [LARGE SCALE GENOMIC DNA]</scope>
    <source>
        <strain evidence="3">PHI26 / CECT 20796</strain>
    </source>
</reference>
<proteinExistence type="predicted"/>
<dbReference type="AlphaFoldDB" id="K9G3P5"/>
<dbReference type="EMBL" id="AKCT01000242">
    <property type="protein sequence ID" value="EKV09453.1"/>
    <property type="molecule type" value="Genomic_DNA"/>
</dbReference>
<keyword evidence="1" id="KW-0812">Transmembrane</keyword>
<gene>
    <name evidence="2" type="ORF">PDIG_62070</name>
</gene>
<keyword evidence="3" id="KW-1185">Reference proteome</keyword>
<keyword evidence="1" id="KW-1133">Transmembrane helix</keyword>
<dbReference type="InParanoid" id="K9G3P5"/>
<comment type="caution">
    <text evidence="2">The sequence shown here is derived from an EMBL/GenBank/DDBJ whole genome shotgun (WGS) entry which is preliminary data.</text>
</comment>
<accession>K9G3P5</accession>
<dbReference type="Proteomes" id="UP000009882">
    <property type="component" value="Unassembled WGS sequence"/>
</dbReference>
<dbReference type="HOGENOM" id="CLU_2688564_0_0_1"/>
<evidence type="ECO:0000256" key="1">
    <source>
        <dbReference type="SAM" id="Phobius"/>
    </source>
</evidence>
<keyword evidence="1" id="KW-0472">Membrane</keyword>
<name>K9G3P5_PEND2</name>